<organism evidence="7 8">
    <name type="scientific">Acidisoma silvae</name>
    <dbReference type="NCBI Taxonomy" id="2802396"/>
    <lineage>
        <taxon>Bacteria</taxon>
        <taxon>Pseudomonadati</taxon>
        <taxon>Pseudomonadota</taxon>
        <taxon>Alphaproteobacteria</taxon>
        <taxon>Acetobacterales</taxon>
        <taxon>Acidocellaceae</taxon>
        <taxon>Acidisoma</taxon>
    </lineage>
</organism>
<keyword evidence="4" id="KW-0274">FAD</keyword>
<dbReference type="SUPFAM" id="SSF51905">
    <property type="entry name" value="FAD/NAD(P)-binding domain"/>
    <property type="match status" value="1"/>
</dbReference>
<evidence type="ECO:0000256" key="3">
    <source>
        <dbReference type="ARBA" id="ARBA00022630"/>
    </source>
</evidence>
<name>A0A963YSH7_9PROT</name>
<evidence type="ECO:0000256" key="2">
    <source>
        <dbReference type="ARBA" id="ARBA00005272"/>
    </source>
</evidence>
<dbReference type="InterPro" id="IPR023753">
    <property type="entry name" value="FAD/NAD-binding_dom"/>
</dbReference>
<gene>
    <name evidence="7" type="ORF">ASILVAE211_13715</name>
</gene>
<dbReference type="Gene3D" id="3.50.50.100">
    <property type="match status" value="1"/>
</dbReference>
<dbReference type="Pfam" id="PF07992">
    <property type="entry name" value="Pyr_redox_2"/>
    <property type="match status" value="1"/>
</dbReference>
<keyword evidence="5" id="KW-0560">Oxidoreductase</keyword>
<comment type="caution">
    <text evidence="7">The sequence shown here is derived from an EMBL/GenBank/DDBJ whole genome shotgun (WGS) entry which is preliminary data.</text>
</comment>
<dbReference type="PANTHER" id="PTHR42913">
    <property type="entry name" value="APOPTOSIS-INDUCING FACTOR 1"/>
    <property type="match status" value="1"/>
</dbReference>
<proteinExistence type="inferred from homology"/>
<dbReference type="PRINTS" id="PR00368">
    <property type="entry name" value="FADPNR"/>
</dbReference>
<evidence type="ECO:0000313" key="8">
    <source>
        <dbReference type="Proteomes" id="UP000708298"/>
    </source>
</evidence>
<dbReference type="EMBL" id="JAESVB010000005">
    <property type="protein sequence ID" value="MCB8876244.1"/>
    <property type="molecule type" value="Genomic_DNA"/>
</dbReference>
<feature type="domain" description="FAD/NAD(P)-binding" evidence="6">
    <location>
        <begin position="8"/>
        <end position="342"/>
    </location>
</feature>
<keyword evidence="8" id="KW-1185">Reference proteome</keyword>
<evidence type="ECO:0000256" key="5">
    <source>
        <dbReference type="ARBA" id="ARBA00023002"/>
    </source>
</evidence>
<dbReference type="RefSeq" id="WP_227321898.1">
    <property type="nucleotide sequence ID" value="NZ_JAESVB010000005.1"/>
</dbReference>
<dbReference type="PANTHER" id="PTHR42913:SF3">
    <property type="entry name" value="64 KDA MITOCHONDRIAL NADH DEHYDROGENASE (EUROFUNG)"/>
    <property type="match status" value="1"/>
</dbReference>
<keyword evidence="3" id="KW-0285">Flavoprotein</keyword>
<evidence type="ECO:0000256" key="4">
    <source>
        <dbReference type="ARBA" id="ARBA00022827"/>
    </source>
</evidence>
<comment type="cofactor">
    <cofactor evidence="1">
        <name>FAD</name>
        <dbReference type="ChEBI" id="CHEBI:57692"/>
    </cofactor>
</comment>
<accession>A0A963YSH7</accession>
<dbReference type="PRINTS" id="PR00411">
    <property type="entry name" value="PNDRDTASEI"/>
</dbReference>
<comment type="similarity">
    <text evidence="2">Belongs to the NADH dehydrogenase family.</text>
</comment>
<dbReference type="GO" id="GO:0003955">
    <property type="term" value="F:NAD(P)H dehydrogenase (quinone) activity"/>
    <property type="evidence" value="ECO:0007669"/>
    <property type="project" value="TreeGrafter"/>
</dbReference>
<evidence type="ECO:0000313" key="7">
    <source>
        <dbReference type="EMBL" id="MCB8876244.1"/>
    </source>
</evidence>
<evidence type="ECO:0000259" key="6">
    <source>
        <dbReference type="Pfam" id="PF07992"/>
    </source>
</evidence>
<reference evidence="7" key="1">
    <citation type="journal article" date="2021" name="Microorganisms">
        <title>Acidisoma silvae sp. nov. and Acidisomacellulosilytica sp. nov., Two Acidophilic Bacteria Isolated from Decaying Wood, Hydrolyzing Cellulose and Producing Poly-3-hydroxybutyrate.</title>
        <authorList>
            <person name="Mieszkin S."/>
            <person name="Pouder E."/>
            <person name="Uroz S."/>
            <person name="Simon-Colin C."/>
            <person name="Alain K."/>
        </authorList>
    </citation>
    <scope>NUCLEOTIDE SEQUENCE</scope>
    <source>
        <strain evidence="7">HW T2.11</strain>
    </source>
</reference>
<dbReference type="InterPro" id="IPR051169">
    <property type="entry name" value="NADH-Q_oxidoreductase"/>
</dbReference>
<reference evidence="7" key="2">
    <citation type="submission" date="2021-01" db="EMBL/GenBank/DDBJ databases">
        <authorList>
            <person name="Mieszkin S."/>
            <person name="Pouder E."/>
            <person name="Alain K."/>
        </authorList>
    </citation>
    <scope>NUCLEOTIDE SEQUENCE</scope>
    <source>
        <strain evidence="7">HW T2.11</strain>
    </source>
</reference>
<dbReference type="GO" id="GO:0019646">
    <property type="term" value="P:aerobic electron transport chain"/>
    <property type="evidence" value="ECO:0007669"/>
    <property type="project" value="TreeGrafter"/>
</dbReference>
<protein>
    <submittedName>
        <fullName evidence="7">NAD(P)/FAD-dependent oxidoreductase</fullName>
    </submittedName>
</protein>
<sequence length="439" mass="46992">MPAKGKPYQLVIVGGGVAGIEIATSLGRKWRGARRRGQSAPEITLVDADFAHVWKPILHTIAAGTRDVAQQNLAFVLQARDAGFAYQPGALTGLDRAAKEIVVAPLMAPDGRTVIPERRIAYDTLVLAIGSEANDFGTPGVKDHCRFIDSRRQAIAFNHEVRTRMLQAVAFEQPLSIAIVGGGATGVELAAELIQLLDISTGLGAKGLAGLMTVTLMEAGPRLLPAFPEDISAATERRLTSIGIKVMTNAKVAAATETGFTLADGSEVTAGLKVWAAGVKAPGLLASLDGLETGRNNQLRIEPNLATTRDPSIFAVGDCASLQPAGASHPLPPTAQVAHQQAHHLVTYLPYWIASGRPPPPFHNKDMGAIVSLSEYDAFASLGRLGLFRGVTFRGRLAQFSHEMLYRGHQQKIFGFWRGGIVWFLDWLNARVRAPVKLD</sequence>
<dbReference type="InterPro" id="IPR036188">
    <property type="entry name" value="FAD/NAD-bd_sf"/>
</dbReference>
<evidence type="ECO:0000256" key="1">
    <source>
        <dbReference type="ARBA" id="ARBA00001974"/>
    </source>
</evidence>
<dbReference type="AlphaFoldDB" id="A0A963YSH7"/>
<dbReference type="Proteomes" id="UP000708298">
    <property type="component" value="Unassembled WGS sequence"/>
</dbReference>